<dbReference type="InterPro" id="IPR010998">
    <property type="entry name" value="Integrase_recombinase_N"/>
</dbReference>
<dbReference type="InterPro" id="IPR044068">
    <property type="entry name" value="CB"/>
</dbReference>
<dbReference type="RefSeq" id="WP_147846529.1">
    <property type="nucleotide sequence ID" value="NZ_VDUZ01000007.1"/>
</dbReference>
<evidence type="ECO:0000259" key="6">
    <source>
        <dbReference type="PROSITE" id="PS51898"/>
    </source>
</evidence>
<keyword evidence="2" id="KW-0229">DNA integration</keyword>
<dbReference type="GO" id="GO:0015074">
    <property type="term" value="P:DNA integration"/>
    <property type="evidence" value="ECO:0007669"/>
    <property type="project" value="UniProtKB-KW"/>
</dbReference>
<dbReference type="GO" id="GO:0006310">
    <property type="term" value="P:DNA recombination"/>
    <property type="evidence" value="ECO:0007669"/>
    <property type="project" value="UniProtKB-KW"/>
</dbReference>
<dbReference type="InterPro" id="IPR038488">
    <property type="entry name" value="Integrase_DNA-bd_sf"/>
</dbReference>
<protein>
    <submittedName>
        <fullName evidence="8">DUF4102 domain-containing protein</fullName>
    </submittedName>
</protein>
<dbReference type="PROSITE" id="PS51900">
    <property type="entry name" value="CB"/>
    <property type="match status" value="1"/>
</dbReference>
<sequence length="430" mass="47883">MARKINRLAALDVQRPKSAGFYSDGNGLYLQVTVAGTGSWVFRYRHGGRRRDMGLGALKDVSLAEARRKASNARQALVAGIDPIEAKRIQLSAAAVQAAQAISFRECATRYIDAHAPSWRNAKHAAQWSSTLATYAYPQFGSRAVSAIETSDVMSALEPIWTRKPETASRVRGRIESVLDYAKARGWRSSENPARWRGHLQNLLPRRSKIARVQHHPALPWTRMAEFMAALRNQSGIAARALEFTILTAKRTTETIASRWPEFDLDAAAWDIPAERMKADRPHRVPLSPAAVAILREVLPLRAKEHGDWVFPGGKLGKGLSDNAMAAVIDRMNAERKERADQQWIDPKRNGRPVVPHGFRSSFRDWCAEATNHPRELAEAALAHVVKDQTEAAYQRGDLFQKRAQLMSEWADHCNQVAEVVDIAAVRAAA</sequence>
<dbReference type="InterPro" id="IPR011010">
    <property type="entry name" value="DNA_brk_join_enz"/>
</dbReference>
<dbReference type="Gene3D" id="3.30.160.390">
    <property type="entry name" value="Integrase, DNA-binding domain"/>
    <property type="match status" value="1"/>
</dbReference>
<dbReference type="SUPFAM" id="SSF56349">
    <property type="entry name" value="DNA breaking-rejoining enzymes"/>
    <property type="match status" value="1"/>
</dbReference>
<evidence type="ECO:0000256" key="3">
    <source>
        <dbReference type="ARBA" id="ARBA00023125"/>
    </source>
</evidence>
<dbReference type="Proteomes" id="UP000321638">
    <property type="component" value="Unassembled WGS sequence"/>
</dbReference>
<keyword evidence="3 5" id="KW-0238">DNA-binding</keyword>
<dbReference type="AlphaFoldDB" id="A0A5C8PRR6"/>
<dbReference type="GO" id="GO:0003677">
    <property type="term" value="F:DNA binding"/>
    <property type="evidence" value="ECO:0007669"/>
    <property type="project" value="UniProtKB-UniRule"/>
</dbReference>
<dbReference type="EMBL" id="VDUZ01000007">
    <property type="protein sequence ID" value="TXL78260.1"/>
    <property type="molecule type" value="Genomic_DNA"/>
</dbReference>
<evidence type="ECO:0000256" key="2">
    <source>
        <dbReference type="ARBA" id="ARBA00022908"/>
    </source>
</evidence>
<dbReference type="InterPro" id="IPR053876">
    <property type="entry name" value="Phage_int_M"/>
</dbReference>
<feature type="domain" description="Core-binding (CB)" evidence="7">
    <location>
        <begin position="102"/>
        <end position="183"/>
    </location>
</feature>
<dbReference type="Pfam" id="PF00589">
    <property type="entry name" value="Phage_integrase"/>
    <property type="match status" value="1"/>
</dbReference>
<dbReference type="PANTHER" id="PTHR30629">
    <property type="entry name" value="PROPHAGE INTEGRASE"/>
    <property type="match status" value="1"/>
</dbReference>
<evidence type="ECO:0000256" key="1">
    <source>
        <dbReference type="ARBA" id="ARBA00008857"/>
    </source>
</evidence>
<proteinExistence type="inferred from homology"/>
<dbReference type="InterPro" id="IPR002104">
    <property type="entry name" value="Integrase_catalytic"/>
</dbReference>
<dbReference type="InterPro" id="IPR013762">
    <property type="entry name" value="Integrase-like_cat_sf"/>
</dbReference>
<dbReference type="Gene3D" id="1.10.443.10">
    <property type="entry name" value="Intergrase catalytic core"/>
    <property type="match status" value="1"/>
</dbReference>
<dbReference type="Gene3D" id="1.10.150.130">
    <property type="match status" value="1"/>
</dbReference>
<dbReference type="Pfam" id="PF22022">
    <property type="entry name" value="Phage_int_M"/>
    <property type="match status" value="1"/>
</dbReference>
<name>A0A5C8PRR6_9HYPH</name>
<dbReference type="InterPro" id="IPR050808">
    <property type="entry name" value="Phage_Integrase"/>
</dbReference>
<dbReference type="OrthoDB" id="7298605at2"/>
<dbReference type="CDD" id="cd00801">
    <property type="entry name" value="INT_P4_C"/>
    <property type="match status" value="1"/>
</dbReference>
<dbReference type="PANTHER" id="PTHR30629:SF2">
    <property type="entry name" value="PROPHAGE INTEGRASE INTS-RELATED"/>
    <property type="match status" value="1"/>
</dbReference>
<reference evidence="8 9" key="1">
    <citation type="submission" date="2019-06" db="EMBL/GenBank/DDBJ databases">
        <title>New taxonomy in bacterial strain CC-CFT640, isolated from vineyard.</title>
        <authorList>
            <person name="Lin S.-Y."/>
            <person name="Tsai C.-F."/>
            <person name="Young C.-C."/>
        </authorList>
    </citation>
    <scope>NUCLEOTIDE SEQUENCE [LARGE SCALE GENOMIC DNA]</scope>
    <source>
        <strain evidence="8 9">CC-CFT640</strain>
    </source>
</reference>
<dbReference type="InterPro" id="IPR025166">
    <property type="entry name" value="Integrase_DNA_bind_dom"/>
</dbReference>
<organism evidence="8 9">
    <name type="scientific">Vineibacter terrae</name>
    <dbReference type="NCBI Taxonomy" id="2586908"/>
    <lineage>
        <taxon>Bacteria</taxon>
        <taxon>Pseudomonadati</taxon>
        <taxon>Pseudomonadota</taxon>
        <taxon>Alphaproteobacteria</taxon>
        <taxon>Hyphomicrobiales</taxon>
        <taxon>Vineibacter</taxon>
    </lineage>
</organism>
<keyword evidence="9" id="KW-1185">Reference proteome</keyword>
<accession>A0A5C8PRR6</accession>
<evidence type="ECO:0000259" key="7">
    <source>
        <dbReference type="PROSITE" id="PS51900"/>
    </source>
</evidence>
<comment type="caution">
    <text evidence="8">The sequence shown here is derived from an EMBL/GenBank/DDBJ whole genome shotgun (WGS) entry which is preliminary data.</text>
</comment>
<evidence type="ECO:0000313" key="9">
    <source>
        <dbReference type="Proteomes" id="UP000321638"/>
    </source>
</evidence>
<gene>
    <name evidence="8" type="ORF">FHP25_08715</name>
</gene>
<feature type="domain" description="Tyr recombinase" evidence="6">
    <location>
        <begin position="214"/>
        <end position="407"/>
    </location>
</feature>
<evidence type="ECO:0000256" key="4">
    <source>
        <dbReference type="ARBA" id="ARBA00023172"/>
    </source>
</evidence>
<evidence type="ECO:0000313" key="8">
    <source>
        <dbReference type="EMBL" id="TXL78260.1"/>
    </source>
</evidence>
<dbReference type="Pfam" id="PF13356">
    <property type="entry name" value="Arm-DNA-bind_3"/>
    <property type="match status" value="1"/>
</dbReference>
<comment type="similarity">
    <text evidence="1">Belongs to the 'phage' integrase family.</text>
</comment>
<evidence type="ECO:0000256" key="5">
    <source>
        <dbReference type="PROSITE-ProRule" id="PRU01248"/>
    </source>
</evidence>
<dbReference type="PROSITE" id="PS51898">
    <property type="entry name" value="TYR_RECOMBINASE"/>
    <property type="match status" value="1"/>
</dbReference>
<keyword evidence="4" id="KW-0233">DNA recombination</keyword>